<organism evidence="1 2">
    <name type="scientific">Lasiosphaeria ovina</name>
    <dbReference type="NCBI Taxonomy" id="92902"/>
    <lineage>
        <taxon>Eukaryota</taxon>
        <taxon>Fungi</taxon>
        <taxon>Dikarya</taxon>
        <taxon>Ascomycota</taxon>
        <taxon>Pezizomycotina</taxon>
        <taxon>Sordariomycetes</taxon>
        <taxon>Sordariomycetidae</taxon>
        <taxon>Sordariales</taxon>
        <taxon>Lasiosphaeriaceae</taxon>
        <taxon>Lasiosphaeria</taxon>
    </lineage>
</organism>
<proteinExistence type="predicted"/>
<protein>
    <submittedName>
        <fullName evidence="1">Uncharacterized protein</fullName>
    </submittedName>
</protein>
<keyword evidence="2" id="KW-1185">Reference proteome</keyword>
<reference evidence="1" key="1">
    <citation type="journal article" date="2023" name="Mol. Phylogenet. Evol.">
        <title>Genome-scale phylogeny and comparative genomics of the fungal order Sordariales.</title>
        <authorList>
            <person name="Hensen N."/>
            <person name="Bonometti L."/>
            <person name="Westerberg I."/>
            <person name="Brannstrom I.O."/>
            <person name="Guillou S."/>
            <person name="Cros-Aarteil S."/>
            <person name="Calhoun S."/>
            <person name="Haridas S."/>
            <person name="Kuo A."/>
            <person name="Mondo S."/>
            <person name="Pangilinan J."/>
            <person name="Riley R."/>
            <person name="LaButti K."/>
            <person name="Andreopoulos B."/>
            <person name="Lipzen A."/>
            <person name="Chen C."/>
            <person name="Yan M."/>
            <person name="Daum C."/>
            <person name="Ng V."/>
            <person name="Clum A."/>
            <person name="Steindorff A."/>
            <person name="Ohm R.A."/>
            <person name="Martin F."/>
            <person name="Silar P."/>
            <person name="Natvig D.O."/>
            <person name="Lalanne C."/>
            <person name="Gautier V."/>
            <person name="Ament-Velasquez S.L."/>
            <person name="Kruys A."/>
            <person name="Hutchinson M.I."/>
            <person name="Powell A.J."/>
            <person name="Barry K."/>
            <person name="Miller A.N."/>
            <person name="Grigoriev I.V."/>
            <person name="Debuchy R."/>
            <person name="Gladieux P."/>
            <person name="Hiltunen Thoren M."/>
            <person name="Johannesson H."/>
        </authorList>
    </citation>
    <scope>NUCLEOTIDE SEQUENCE</scope>
    <source>
        <strain evidence="1">CBS 958.72</strain>
    </source>
</reference>
<accession>A0AAE0MZI6</accession>
<evidence type="ECO:0000313" key="1">
    <source>
        <dbReference type="EMBL" id="KAK3365187.1"/>
    </source>
</evidence>
<dbReference type="AlphaFoldDB" id="A0AAE0MZI6"/>
<dbReference type="EMBL" id="JAULSN010000009">
    <property type="protein sequence ID" value="KAK3365187.1"/>
    <property type="molecule type" value="Genomic_DNA"/>
</dbReference>
<evidence type="ECO:0000313" key="2">
    <source>
        <dbReference type="Proteomes" id="UP001287356"/>
    </source>
</evidence>
<sequence length="203" mass="22515">MWCTIHNYTAATRSLPLSPSLPAIAQDAPTFAQSSRDTELLLRSRKSANRGYGAEQAHENSSLAARSTRSLCNRGGPCHGPLPPRISTAATAGAIGCLRFWWPLSLHACLTCLLLGTGWHIRQVVHVWASQHTSVDTPEYQYHTGNWIRHRVPLASDDCRLPPCPYLWCYGHRSRALWAVLPFKRGEGRVTATRGIDPPAVKR</sequence>
<reference evidence="1" key="2">
    <citation type="submission" date="2023-06" db="EMBL/GenBank/DDBJ databases">
        <authorList>
            <consortium name="Lawrence Berkeley National Laboratory"/>
            <person name="Haridas S."/>
            <person name="Hensen N."/>
            <person name="Bonometti L."/>
            <person name="Westerberg I."/>
            <person name="Brannstrom I.O."/>
            <person name="Guillou S."/>
            <person name="Cros-Aarteil S."/>
            <person name="Calhoun S."/>
            <person name="Kuo A."/>
            <person name="Mondo S."/>
            <person name="Pangilinan J."/>
            <person name="Riley R."/>
            <person name="Labutti K."/>
            <person name="Andreopoulos B."/>
            <person name="Lipzen A."/>
            <person name="Chen C."/>
            <person name="Yanf M."/>
            <person name="Daum C."/>
            <person name="Ng V."/>
            <person name="Clum A."/>
            <person name="Steindorff A."/>
            <person name="Ohm R."/>
            <person name="Martin F."/>
            <person name="Silar P."/>
            <person name="Natvig D."/>
            <person name="Lalanne C."/>
            <person name="Gautier V."/>
            <person name="Ament-Velasquez S.L."/>
            <person name="Kruys A."/>
            <person name="Hutchinson M.I."/>
            <person name="Powell A.J."/>
            <person name="Barry K."/>
            <person name="Miller A.N."/>
            <person name="Grigoriev I.V."/>
            <person name="Debuchy R."/>
            <person name="Gladieux P."/>
            <person name="Thoren M.H."/>
            <person name="Johannesson H."/>
        </authorList>
    </citation>
    <scope>NUCLEOTIDE SEQUENCE</scope>
    <source>
        <strain evidence="1">CBS 958.72</strain>
    </source>
</reference>
<dbReference type="Proteomes" id="UP001287356">
    <property type="component" value="Unassembled WGS sequence"/>
</dbReference>
<name>A0AAE0MZI6_9PEZI</name>
<comment type="caution">
    <text evidence="1">The sequence shown here is derived from an EMBL/GenBank/DDBJ whole genome shotgun (WGS) entry which is preliminary data.</text>
</comment>
<gene>
    <name evidence="1" type="ORF">B0T24DRAFT_427561</name>
</gene>